<feature type="non-terminal residue" evidence="2">
    <location>
        <position position="1"/>
    </location>
</feature>
<proteinExistence type="predicted"/>
<accession>A0AAD8A743</accession>
<evidence type="ECO:0000313" key="3">
    <source>
        <dbReference type="Proteomes" id="UP001233999"/>
    </source>
</evidence>
<feature type="compositionally biased region" description="Basic and acidic residues" evidence="1">
    <location>
        <begin position="337"/>
        <end position="376"/>
    </location>
</feature>
<reference evidence="2" key="2">
    <citation type="submission" date="2023-05" db="EMBL/GenBank/DDBJ databases">
        <authorList>
            <person name="Fouks B."/>
        </authorList>
    </citation>
    <scope>NUCLEOTIDE SEQUENCE</scope>
    <source>
        <strain evidence="2">Stay&amp;Tobe</strain>
        <tissue evidence="2">Testes</tissue>
    </source>
</reference>
<protein>
    <submittedName>
        <fullName evidence="2">Uncharacterized protein</fullName>
    </submittedName>
</protein>
<sequence length="743" mass="85455">QRLACVHYCPEIFPEEPHYPVQYKTSSSSRRQMPEAVSVACSNRNNSEDATTTDMLCPEEMTKRTPSCVQFRRMRSSVCPSAPTPRYYRRPKLEKRPSKLCVPLACQAEPNKRHYRKRSRQGLVCVHYCPEIMAEETYYPVQYKTSSSSKRQIPEEVPLTCSHRNNRSDGLLPETKYLDKLMARYNNPHLKPKSPQQRVNFSSENYTKIPTYNLPVTYAPHIVRPKIPSRVKDILQKQNRHQPDESVDASKFNGQYQQELAQSLNHQKSRSDQDDQTRINVQEFSPQEDEFTDDNQNTPYASDNKRESEIKLNQYVREQAENESNYSQNSKELVTKFTRDHKDETDSNFSRDSRDKIISREDQNDKLYSREGKEKGSIYSGRGNSPSYSRNPECNSKEGREAVSESSNEVREFEPTYSQYGREISLNYSREEQIGSYEDYVFDQREITSAFNSGDQGDDVSISSRDKNEINNNDLQKTDRSMREKHDQINSKCEAELSNKNQNPQGDGMDPYKDLDTNKAMGWLLSNLLSRGCITSLSEEERHSLQNLCSKMQQENRHKEQTQTNIKSFSLSTLRNKSTATYTGRMYEPDDSGKTVQSENALRKPRQEELTPKDDIASIIDSAIHAEDIGSDRWSKDYKAKNANKSNICPYTTTNSDDIYVRMSVNQAIDLVGLNSSKSSSGIDSDLCMEITQTLTNNLVSKRKIDGTPTIVMDNDVLLPGKLATITNHYKYKQNFAYLHRAT</sequence>
<organism evidence="2 3">
    <name type="scientific">Diploptera punctata</name>
    <name type="common">Pacific beetle cockroach</name>
    <dbReference type="NCBI Taxonomy" id="6984"/>
    <lineage>
        <taxon>Eukaryota</taxon>
        <taxon>Metazoa</taxon>
        <taxon>Ecdysozoa</taxon>
        <taxon>Arthropoda</taxon>
        <taxon>Hexapoda</taxon>
        <taxon>Insecta</taxon>
        <taxon>Pterygota</taxon>
        <taxon>Neoptera</taxon>
        <taxon>Polyneoptera</taxon>
        <taxon>Dictyoptera</taxon>
        <taxon>Blattodea</taxon>
        <taxon>Blaberoidea</taxon>
        <taxon>Blaberidae</taxon>
        <taxon>Diplopterinae</taxon>
        <taxon>Diploptera</taxon>
    </lineage>
</organism>
<reference evidence="2" key="1">
    <citation type="journal article" date="2023" name="IScience">
        <title>Live-bearing cockroach genome reveals convergent evolutionary mechanisms linked to viviparity in insects and beyond.</title>
        <authorList>
            <person name="Fouks B."/>
            <person name="Harrison M.C."/>
            <person name="Mikhailova A.A."/>
            <person name="Marchal E."/>
            <person name="English S."/>
            <person name="Carruthers M."/>
            <person name="Jennings E.C."/>
            <person name="Chiamaka E.L."/>
            <person name="Frigard R.A."/>
            <person name="Pippel M."/>
            <person name="Attardo G.M."/>
            <person name="Benoit J.B."/>
            <person name="Bornberg-Bauer E."/>
            <person name="Tobe S.S."/>
        </authorList>
    </citation>
    <scope>NUCLEOTIDE SEQUENCE</scope>
    <source>
        <strain evidence="2">Stay&amp;Tobe</strain>
    </source>
</reference>
<feature type="region of interest" description="Disordered" evidence="1">
    <location>
        <begin position="583"/>
        <end position="609"/>
    </location>
</feature>
<dbReference type="EMBL" id="JASPKZ010003822">
    <property type="protein sequence ID" value="KAJ9592628.1"/>
    <property type="molecule type" value="Genomic_DNA"/>
</dbReference>
<evidence type="ECO:0000313" key="2">
    <source>
        <dbReference type="EMBL" id="KAJ9592628.1"/>
    </source>
</evidence>
<feature type="compositionally biased region" description="Basic and acidic residues" evidence="1">
    <location>
        <begin position="395"/>
        <end position="414"/>
    </location>
</feature>
<feature type="compositionally biased region" description="Basic and acidic residues" evidence="1">
    <location>
        <begin position="476"/>
        <end position="489"/>
    </location>
</feature>
<keyword evidence="3" id="KW-1185">Reference proteome</keyword>
<dbReference type="AlphaFoldDB" id="A0AAD8A743"/>
<feature type="compositionally biased region" description="Polar residues" evidence="1">
    <location>
        <begin position="382"/>
        <end position="394"/>
    </location>
</feature>
<comment type="caution">
    <text evidence="2">The sequence shown here is derived from an EMBL/GenBank/DDBJ whole genome shotgun (WGS) entry which is preliminary data.</text>
</comment>
<gene>
    <name evidence="2" type="ORF">L9F63_015701</name>
</gene>
<dbReference type="Proteomes" id="UP001233999">
    <property type="component" value="Unassembled WGS sequence"/>
</dbReference>
<feature type="region of interest" description="Disordered" evidence="1">
    <location>
        <begin position="450"/>
        <end position="489"/>
    </location>
</feature>
<feature type="region of interest" description="Disordered" evidence="1">
    <location>
        <begin position="283"/>
        <end position="309"/>
    </location>
</feature>
<evidence type="ECO:0000256" key="1">
    <source>
        <dbReference type="SAM" id="MobiDB-lite"/>
    </source>
</evidence>
<name>A0AAD8A743_DIPPU</name>
<feature type="region of interest" description="Disordered" evidence="1">
    <location>
        <begin position="337"/>
        <end position="414"/>
    </location>
</feature>